<keyword evidence="3" id="KW-1185">Reference proteome</keyword>
<dbReference type="Proteomes" id="UP000298663">
    <property type="component" value="Unassembled WGS sequence"/>
</dbReference>
<gene>
    <name evidence="2" type="ORF">L596_021707</name>
</gene>
<reference evidence="2 3" key="1">
    <citation type="journal article" date="2015" name="Genome Biol.">
        <title>Comparative genomics of Steinernema reveals deeply conserved gene regulatory networks.</title>
        <authorList>
            <person name="Dillman A.R."/>
            <person name="Macchietto M."/>
            <person name="Porter C.F."/>
            <person name="Rogers A."/>
            <person name="Williams B."/>
            <person name="Antoshechkin I."/>
            <person name="Lee M.M."/>
            <person name="Goodwin Z."/>
            <person name="Lu X."/>
            <person name="Lewis E.E."/>
            <person name="Goodrich-Blair H."/>
            <person name="Stock S.P."/>
            <person name="Adams B.J."/>
            <person name="Sternberg P.W."/>
            <person name="Mortazavi A."/>
        </authorList>
    </citation>
    <scope>NUCLEOTIDE SEQUENCE [LARGE SCALE GENOMIC DNA]</scope>
    <source>
        <strain evidence="2 3">ALL</strain>
    </source>
</reference>
<sequence length="76" mass="8402">MPSNTRLARIQFMSLLTLLLMAVSVFSLFVQLLRSLVVLSTQGKITHATAISLISVFLFLIIFEGAMLALDLEGLY</sequence>
<keyword evidence="1" id="KW-1133">Transmembrane helix</keyword>
<feature type="transmembrane region" description="Helical" evidence="1">
    <location>
        <begin position="45"/>
        <end position="70"/>
    </location>
</feature>
<organism evidence="2 3">
    <name type="scientific">Steinernema carpocapsae</name>
    <name type="common">Entomopathogenic nematode</name>
    <dbReference type="NCBI Taxonomy" id="34508"/>
    <lineage>
        <taxon>Eukaryota</taxon>
        <taxon>Metazoa</taxon>
        <taxon>Ecdysozoa</taxon>
        <taxon>Nematoda</taxon>
        <taxon>Chromadorea</taxon>
        <taxon>Rhabditida</taxon>
        <taxon>Tylenchina</taxon>
        <taxon>Panagrolaimomorpha</taxon>
        <taxon>Strongyloidoidea</taxon>
        <taxon>Steinernematidae</taxon>
        <taxon>Steinernema</taxon>
    </lineage>
</organism>
<dbReference type="AlphaFoldDB" id="A0A4U5MJL6"/>
<keyword evidence="1" id="KW-0472">Membrane</keyword>
<name>A0A4U5MJL6_STECR</name>
<keyword evidence="1" id="KW-0812">Transmembrane</keyword>
<proteinExistence type="predicted"/>
<protein>
    <submittedName>
        <fullName evidence="2">Uncharacterized protein</fullName>
    </submittedName>
</protein>
<evidence type="ECO:0000256" key="1">
    <source>
        <dbReference type="SAM" id="Phobius"/>
    </source>
</evidence>
<reference evidence="2 3" key="2">
    <citation type="journal article" date="2019" name="G3 (Bethesda)">
        <title>Hybrid Assembly of the Genome of the Entomopathogenic Nematode Steinernema carpocapsae Identifies the X-Chromosome.</title>
        <authorList>
            <person name="Serra L."/>
            <person name="Macchietto M."/>
            <person name="Macias-Munoz A."/>
            <person name="McGill C.J."/>
            <person name="Rodriguez I.M."/>
            <person name="Rodriguez B."/>
            <person name="Murad R."/>
            <person name="Mortazavi A."/>
        </authorList>
    </citation>
    <scope>NUCLEOTIDE SEQUENCE [LARGE SCALE GENOMIC DNA]</scope>
    <source>
        <strain evidence="2 3">ALL</strain>
    </source>
</reference>
<evidence type="ECO:0000313" key="3">
    <source>
        <dbReference type="Proteomes" id="UP000298663"/>
    </source>
</evidence>
<evidence type="ECO:0000313" key="2">
    <source>
        <dbReference type="EMBL" id="TKR69567.1"/>
    </source>
</evidence>
<feature type="transmembrane region" description="Helical" evidence="1">
    <location>
        <begin position="12"/>
        <end position="33"/>
    </location>
</feature>
<comment type="caution">
    <text evidence="2">The sequence shown here is derived from an EMBL/GenBank/DDBJ whole genome shotgun (WGS) entry which is preliminary data.</text>
</comment>
<dbReference type="EMBL" id="AZBU02000007">
    <property type="protein sequence ID" value="TKR69567.1"/>
    <property type="molecule type" value="Genomic_DNA"/>
</dbReference>
<accession>A0A4U5MJL6</accession>